<organism evidence="1 2">
    <name type="scientific">Penicillium fimorum</name>
    <dbReference type="NCBI Taxonomy" id="1882269"/>
    <lineage>
        <taxon>Eukaryota</taxon>
        <taxon>Fungi</taxon>
        <taxon>Dikarya</taxon>
        <taxon>Ascomycota</taxon>
        <taxon>Pezizomycotina</taxon>
        <taxon>Eurotiomycetes</taxon>
        <taxon>Eurotiomycetidae</taxon>
        <taxon>Eurotiales</taxon>
        <taxon>Aspergillaceae</taxon>
        <taxon>Penicillium</taxon>
    </lineage>
</organism>
<name>A0A9X0CA63_9EURO</name>
<reference evidence="1" key="2">
    <citation type="journal article" date="2023" name="IMA Fungus">
        <title>Comparative genomic study of the Penicillium genus elucidates a diverse pangenome and 15 lateral gene transfer events.</title>
        <authorList>
            <person name="Petersen C."/>
            <person name="Sorensen T."/>
            <person name="Nielsen M.R."/>
            <person name="Sondergaard T.E."/>
            <person name="Sorensen J.L."/>
            <person name="Fitzpatrick D.A."/>
            <person name="Frisvad J.C."/>
            <person name="Nielsen K.L."/>
        </authorList>
    </citation>
    <scope>NUCLEOTIDE SEQUENCE</scope>
    <source>
        <strain evidence="1">IBT 29495</strain>
    </source>
</reference>
<dbReference type="OrthoDB" id="10552181at2759"/>
<reference evidence="1" key="1">
    <citation type="submission" date="2022-12" db="EMBL/GenBank/DDBJ databases">
        <authorList>
            <person name="Petersen C."/>
        </authorList>
    </citation>
    <scope>NUCLEOTIDE SEQUENCE</scope>
    <source>
        <strain evidence="1">IBT 29495</strain>
    </source>
</reference>
<keyword evidence="2" id="KW-1185">Reference proteome</keyword>
<proteinExistence type="predicted"/>
<dbReference type="Proteomes" id="UP001149954">
    <property type="component" value="Unassembled WGS sequence"/>
</dbReference>
<evidence type="ECO:0000313" key="1">
    <source>
        <dbReference type="EMBL" id="KAJ5514818.1"/>
    </source>
</evidence>
<evidence type="ECO:0000313" key="2">
    <source>
        <dbReference type="Proteomes" id="UP001149954"/>
    </source>
</evidence>
<protein>
    <submittedName>
        <fullName evidence="1">Uncharacterized protein</fullName>
    </submittedName>
</protein>
<accession>A0A9X0CA63</accession>
<gene>
    <name evidence="1" type="ORF">N7463_004370</name>
</gene>
<dbReference type="AlphaFoldDB" id="A0A9X0CA63"/>
<sequence length="117" mass="12601">MGLDKVVKGCDKSANTGRNAVDQGAQQHKLGFLVTWTKATIIVAPEFLGPGQASQELITVTFNPLRDLSIVSTNNHLNTPAMSTKAYRLTRLVQVITMQAILSIIRHSIAADGKGTQ</sequence>
<dbReference type="EMBL" id="JAPWDS010000002">
    <property type="protein sequence ID" value="KAJ5514818.1"/>
    <property type="molecule type" value="Genomic_DNA"/>
</dbReference>
<comment type="caution">
    <text evidence="1">The sequence shown here is derived from an EMBL/GenBank/DDBJ whole genome shotgun (WGS) entry which is preliminary data.</text>
</comment>